<organism evidence="3 4">
    <name type="scientific">Candidatus Uhrbacteria bacterium RIFOXYC2_FULL_47_19</name>
    <dbReference type="NCBI Taxonomy" id="1802424"/>
    <lineage>
        <taxon>Bacteria</taxon>
        <taxon>Candidatus Uhriibacteriota</taxon>
    </lineage>
</organism>
<sequence length="449" mass="47178">MSKKIVFRVEGTTCASCEVLLERAFRKLPGVSEVDVSNRSGLVKLTIKDDKTLSVSDLEYAAGDSKYRFFVDDGRGSSIFRRINWLRGVTVFALAFSLYLVFFKSGILPTGASLDSSAGLAAVFFVGLVAAFSSCSAVVGGLVVAVAASAPSSQSMMERFKPHLIFNLGRVIGFAVLGGAVGGLGNMIGLSTGLNGLFLLLVAAIMIGVGFGLSGVFAGGSIFGFSKYISRFMEERAGKGQSLTVMGLGALTFFLPCGFTQSMQLLAASSGSVWGGAVIMFVFSLGTAPALLGLGLAAGSAAGRIRKYLSMGIGIFVVAVGFSNFAGAATLLNSGSSEVSVETARVKAPAVRIENGEQVIQMEVTSSLEYAPDTLYVQVGTPVRWDIYGSNRMGCASSLVLREFGVRTSLRPGFNSVRFVPSRPGTFRFTCSMGMTRGTMVVLPKEKGR</sequence>
<proteinExistence type="predicted"/>
<feature type="transmembrane region" description="Helical" evidence="1">
    <location>
        <begin position="197"/>
        <end position="225"/>
    </location>
</feature>
<gene>
    <name evidence="3" type="ORF">A2480_04195</name>
</gene>
<evidence type="ECO:0000259" key="2">
    <source>
        <dbReference type="PROSITE" id="PS50846"/>
    </source>
</evidence>
<feature type="domain" description="HMA" evidence="2">
    <location>
        <begin position="3"/>
        <end position="70"/>
    </location>
</feature>
<evidence type="ECO:0000313" key="3">
    <source>
        <dbReference type="EMBL" id="OGM00424.1"/>
    </source>
</evidence>
<evidence type="ECO:0000313" key="4">
    <source>
        <dbReference type="Proteomes" id="UP000176988"/>
    </source>
</evidence>
<dbReference type="InterPro" id="IPR006121">
    <property type="entry name" value="HMA_dom"/>
</dbReference>
<feature type="transmembrane region" description="Helical" evidence="1">
    <location>
        <begin position="122"/>
        <end position="150"/>
    </location>
</feature>
<protein>
    <recommendedName>
        <fullName evidence="2">HMA domain-containing protein</fullName>
    </recommendedName>
</protein>
<dbReference type="InterPro" id="IPR008972">
    <property type="entry name" value="Cupredoxin"/>
</dbReference>
<dbReference type="STRING" id="1802424.A2480_04195"/>
<dbReference type="Pfam" id="PF13386">
    <property type="entry name" value="DsbD_2"/>
    <property type="match status" value="1"/>
</dbReference>
<dbReference type="Gene3D" id="3.30.70.100">
    <property type="match status" value="1"/>
</dbReference>
<dbReference type="GO" id="GO:0046872">
    <property type="term" value="F:metal ion binding"/>
    <property type="evidence" value="ECO:0007669"/>
    <property type="project" value="InterPro"/>
</dbReference>
<name>A0A1F7WC67_9BACT</name>
<comment type="caution">
    <text evidence="3">The sequence shown here is derived from an EMBL/GenBank/DDBJ whole genome shotgun (WGS) entry which is preliminary data.</text>
</comment>
<keyword evidence="1" id="KW-1133">Transmembrane helix</keyword>
<dbReference type="InterPro" id="IPR039447">
    <property type="entry name" value="UreH-like_TM_dom"/>
</dbReference>
<dbReference type="SUPFAM" id="SSF55008">
    <property type="entry name" value="HMA, heavy metal-associated domain"/>
    <property type="match status" value="1"/>
</dbReference>
<dbReference type="Pfam" id="PF13473">
    <property type="entry name" value="Cupredoxin_1"/>
    <property type="match status" value="1"/>
</dbReference>
<dbReference type="AlphaFoldDB" id="A0A1F7WC67"/>
<dbReference type="CDD" id="cd00371">
    <property type="entry name" value="HMA"/>
    <property type="match status" value="1"/>
</dbReference>
<feature type="transmembrane region" description="Helical" evidence="1">
    <location>
        <begin position="171"/>
        <end position="191"/>
    </location>
</feature>
<keyword evidence="1" id="KW-0812">Transmembrane</keyword>
<feature type="transmembrane region" description="Helical" evidence="1">
    <location>
        <begin position="273"/>
        <end position="296"/>
    </location>
</feature>
<reference evidence="3 4" key="1">
    <citation type="journal article" date="2016" name="Nat. Commun.">
        <title>Thousands of microbial genomes shed light on interconnected biogeochemical processes in an aquifer system.</title>
        <authorList>
            <person name="Anantharaman K."/>
            <person name="Brown C.T."/>
            <person name="Hug L.A."/>
            <person name="Sharon I."/>
            <person name="Castelle C.J."/>
            <person name="Probst A.J."/>
            <person name="Thomas B.C."/>
            <person name="Singh A."/>
            <person name="Wilkins M.J."/>
            <person name="Karaoz U."/>
            <person name="Brodie E.L."/>
            <person name="Williams K.H."/>
            <person name="Hubbard S.S."/>
            <person name="Banfield J.F."/>
        </authorList>
    </citation>
    <scope>NUCLEOTIDE SEQUENCE [LARGE SCALE GENOMIC DNA]</scope>
</reference>
<dbReference type="Pfam" id="PF00403">
    <property type="entry name" value="HMA"/>
    <property type="match status" value="1"/>
</dbReference>
<keyword evidence="1" id="KW-0472">Membrane</keyword>
<feature type="transmembrane region" description="Helical" evidence="1">
    <location>
        <begin position="308"/>
        <end position="332"/>
    </location>
</feature>
<dbReference type="Gene3D" id="2.60.40.420">
    <property type="entry name" value="Cupredoxins - blue copper proteins"/>
    <property type="match status" value="1"/>
</dbReference>
<dbReference type="PANTHER" id="PTHR42208">
    <property type="entry name" value="HEAVY METAL TRANSPORTER-RELATED"/>
    <property type="match status" value="1"/>
</dbReference>
<dbReference type="EMBL" id="MGFG01000032">
    <property type="protein sequence ID" value="OGM00424.1"/>
    <property type="molecule type" value="Genomic_DNA"/>
</dbReference>
<dbReference type="Proteomes" id="UP000176988">
    <property type="component" value="Unassembled WGS sequence"/>
</dbReference>
<feature type="transmembrane region" description="Helical" evidence="1">
    <location>
        <begin position="85"/>
        <end position="102"/>
    </location>
</feature>
<dbReference type="InterPro" id="IPR036163">
    <property type="entry name" value="HMA_dom_sf"/>
</dbReference>
<dbReference type="PANTHER" id="PTHR42208:SF1">
    <property type="entry name" value="HEAVY METAL TRANSPORTER"/>
    <property type="match status" value="1"/>
</dbReference>
<dbReference type="PROSITE" id="PS50846">
    <property type="entry name" value="HMA_2"/>
    <property type="match status" value="1"/>
</dbReference>
<accession>A0A1F7WC67</accession>
<dbReference type="InterPro" id="IPR028096">
    <property type="entry name" value="EfeO_Cupredoxin"/>
</dbReference>
<feature type="transmembrane region" description="Helical" evidence="1">
    <location>
        <begin position="245"/>
        <end position="267"/>
    </location>
</feature>
<evidence type="ECO:0000256" key="1">
    <source>
        <dbReference type="SAM" id="Phobius"/>
    </source>
</evidence>
<dbReference type="SUPFAM" id="SSF49503">
    <property type="entry name" value="Cupredoxins"/>
    <property type="match status" value="1"/>
</dbReference>